<evidence type="ECO:0000256" key="1">
    <source>
        <dbReference type="SAM" id="Phobius"/>
    </source>
</evidence>
<feature type="transmembrane region" description="Helical" evidence="1">
    <location>
        <begin position="12"/>
        <end position="34"/>
    </location>
</feature>
<sequence length="425" mass="44062">MGKSIAPERRTRVDLIVTAAIVVAVVVAGLVVWATSDARQAHLETAPAAPSTPAAAEESPQTLRVAWTAPSSATRIPQLTAASVITADGGSVTAHDPATGSVRWRYTRDDELCGALAAWPGGADRVLAVYRNSRGCSEVTALRGDTGLRAGARTSDADTSVALSYDGDYALSVGDTRLETWGTNMVRGIEYGRIDAPVNPDKTPGRTNCRIFSALPGGSRVALVERCDGDLGYRLTVIGAAQSSDEKIIQWGTTMLTRTSHGPAPQIIANTSQAVAVYDGGVDETGETGRIPGPRIRVYTPQAEPVSTHPVSGDAALPTSTAPVTDSGVITAWTGTGTVVIDGTTAVPMYQVPGAIGPGSVMAGELLLPMHGAISVRQLSDGHEVRSIPVDRAGYDADAARPVALRVLGPWVVEQRGATVVALSS</sequence>
<dbReference type="AlphaFoldDB" id="A0A7I9VFU4"/>
<keyword evidence="1" id="KW-0812">Transmembrane</keyword>
<protein>
    <submittedName>
        <fullName evidence="2">Uncharacterized protein</fullName>
    </submittedName>
</protein>
<dbReference type="Proteomes" id="UP000444960">
    <property type="component" value="Unassembled WGS sequence"/>
</dbReference>
<proteinExistence type="predicted"/>
<comment type="caution">
    <text evidence="2">The sequence shown here is derived from an EMBL/GenBank/DDBJ whole genome shotgun (WGS) entry which is preliminary data.</text>
</comment>
<keyword evidence="1" id="KW-1133">Transmembrane helix</keyword>
<keyword evidence="3" id="KW-1185">Reference proteome</keyword>
<dbReference type="InterPro" id="IPR011044">
    <property type="entry name" value="Quino_amine_DH_bsu"/>
</dbReference>
<evidence type="ECO:0000313" key="2">
    <source>
        <dbReference type="EMBL" id="GEE03961.1"/>
    </source>
</evidence>
<dbReference type="OrthoDB" id="5182370at2"/>
<evidence type="ECO:0000313" key="3">
    <source>
        <dbReference type="Proteomes" id="UP000444960"/>
    </source>
</evidence>
<keyword evidence="1" id="KW-0472">Membrane</keyword>
<dbReference type="RefSeq" id="WP_161897391.1">
    <property type="nucleotide sequence ID" value="NZ_BJOV01000005.1"/>
</dbReference>
<dbReference type="EMBL" id="BJOV01000005">
    <property type="protein sequence ID" value="GEE03961.1"/>
    <property type="molecule type" value="Genomic_DNA"/>
</dbReference>
<organism evidence="2 3">
    <name type="scientific">Gordonia spumicola</name>
    <dbReference type="NCBI Taxonomy" id="589161"/>
    <lineage>
        <taxon>Bacteria</taxon>
        <taxon>Bacillati</taxon>
        <taxon>Actinomycetota</taxon>
        <taxon>Actinomycetes</taxon>
        <taxon>Mycobacteriales</taxon>
        <taxon>Gordoniaceae</taxon>
        <taxon>Gordonia</taxon>
    </lineage>
</organism>
<dbReference type="SUPFAM" id="SSF50969">
    <property type="entry name" value="YVTN repeat-like/Quinoprotein amine dehydrogenase"/>
    <property type="match status" value="1"/>
</dbReference>
<accession>A0A7I9VFU4</accession>
<gene>
    <name evidence="2" type="ORF">nbrc107696_44070</name>
</gene>
<reference evidence="3" key="1">
    <citation type="submission" date="2019-06" db="EMBL/GenBank/DDBJ databases">
        <title>Gordonia isolated from sludge of a wastewater treatment plant.</title>
        <authorList>
            <person name="Tamura T."/>
            <person name="Aoyama K."/>
            <person name="Kang Y."/>
            <person name="Saito S."/>
            <person name="Akiyama N."/>
            <person name="Yazawa K."/>
            <person name="Gonoi T."/>
            <person name="Mikami Y."/>
        </authorList>
    </citation>
    <scope>NUCLEOTIDE SEQUENCE [LARGE SCALE GENOMIC DNA]</scope>
    <source>
        <strain evidence="3">NBRC 107696</strain>
    </source>
</reference>
<name>A0A7I9VFU4_9ACTN</name>